<sequence>MITIKKFNYEIGKLGEDLVATHLKEKGYYILERNFTCSIGEIDIIAKKDNILCFVEVKSRYNLSFGYPCESITGKKVRKIKKIALWYISKYKIKNTDFRFDVAEVYFEKNNELMINIIQNAF</sequence>
<evidence type="ECO:0000313" key="4">
    <source>
        <dbReference type="Proteomes" id="UP000184447"/>
    </source>
</evidence>
<evidence type="ECO:0000256" key="1">
    <source>
        <dbReference type="ARBA" id="ARBA00006738"/>
    </source>
</evidence>
<name>A0A1M5QWM4_9CLOT</name>
<keyword evidence="4" id="KW-1185">Reference proteome</keyword>
<accession>A0A1M5QWM4</accession>
<comment type="similarity">
    <text evidence="1 2">Belongs to the UPF0102 family.</text>
</comment>
<dbReference type="GO" id="GO:0003676">
    <property type="term" value="F:nucleic acid binding"/>
    <property type="evidence" value="ECO:0007669"/>
    <property type="project" value="InterPro"/>
</dbReference>
<dbReference type="InterPro" id="IPR011856">
    <property type="entry name" value="tRNA_endonuc-like_dom_sf"/>
</dbReference>
<dbReference type="HAMAP" id="MF_00048">
    <property type="entry name" value="UPF0102"/>
    <property type="match status" value="1"/>
</dbReference>
<dbReference type="NCBIfam" id="NF009150">
    <property type="entry name" value="PRK12497.1-3"/>
    <property type="match status" value="1"/>
</dbReference>
<dbReference type="Proteomes" id="UP000184447">
    <property type="component" value="Unassembled WGS sequence"/>
</dbReference>
<organism evidence="3 4">
    <name type="scientific">Clostridium grantii DSM 8605</name>
    <dbReference type="NCBI Taxonomy" id="1121316"/>
    <lineage>
        <taxon>Bacteria</taxon>
        <taxon>Bacillati</taxon>
        <taxon>Bacillota</taxon>
        <taxon>Clostridia</taxon>
        <taxon>Eubacteriales</taxon>
        <taxon>Clostridiaceae</taxon>
        <taxon>Clostridium</taxon>
    </lineage>
</organism>
<dbReference type="InterPro" id="IPR003509">
    <property type="entry name" value="UPF0102_YraN-like"/>
</dbReference>
<proteinExistence type="inferred from homology"/>
<dbReference type="AlphaFoldDB" id="A0A1M5QWM4"/>
<dbReference type="SUPFAM" id="SSF52980">
    <property type="entry name" value="Restriction endonuclease-like"/>
    <property type="match status" value="1"/>
</dbReference>
<dbReference type="Pfam" id="PF02021">
    <property type="entry name" value="UPF0102"/>
    <property type="match status" value="1"/>
</dbReference>
<dbReference type="NCBIfam" id="NF009154">
    <property type="entry name" value="PRK12497.3-3"/>
    <property type="match status" value="1"/>
</dbReference>
<dbReference type="PANTHER" id="PTHR34039:SF1">
    <property type="entry name" value="UPF0102 PROTEIN YRAN"/>
    <property type="match status" value="1"/>
</dbReference>
<dbReference type="EMBL" id="FQXM01000002">
    <property type="protein sequence ID" value="SHH18150.1"/>
    <property type="molecule type" value="Genomic_DNA"/>
</dbReference>
<evidence type="ECO:0000313" key="3">
    <source>
        <dbReference type="EMBL" id="SHH18150.1"/>
    </source>
</evidence>
<keyword evidence="3" id="KW-0540">Nuclease</keyword>
<dbReference type="PANTHER" id="PTHR34039">
    <property type="entry name" value="UPF0102 PROTEIN YRAN"/>
    <property type="match status" value="1"/>
</dbReference>
<dbReference type="CDD" id="cd20736">
    <property type="entry name" value="PoNe_Nuclease"/>
    <property type="match status" value="1"/>
</dbReference>
<dbReference type="GO" id="GO:0004519">
    <property type="term" value="F:endonuclease activity"/>
    <property type="evidence" value="ECO:0007669"/>
    <property type="project" value="UniProtKB-KW"/>
</dbReference>
<gene>
    <name evidence="3" type="ORF">SAMN02745207_00322</name>
</gene>
<dbReference type="STRING" id="1121316.SAMN02745207_00322"/>
<keyword evidence="3" id="KW-0378">Hydrolase</keyword>
<dbReference type="Gene3D" id="3.40.1350.10">
    <property type="match status" value="1"/>
</dbReference>
<keyword evidence="3" id="KW-0255">Endonuclease</keyword>
<dbReference type="RefSeq" id="WP_242950613.1">
    <property type="nucleotide sequence ID" value="NZ_FQXM01000002.1"/>
</dbReference>
<reference evidence="3 4" key="1">
    <citation type="submission" date="2016-11" db="EMBL/GenBank/DDBJ databases">
        <authorList>
            <person name="Jaros S."/>
            <person name="Januszkiewicz K."/>
            <person name="Wedrychowicz H."/>
        </authorList>
    </citation>
    <scope>NUCLEOTIDE SEQUENCE [LARGE SCALE GENOMIC DNA]</scope>
    <source>
        <strain evidence="3 4">DSM 8605</strain>
    </source>
</reference>
<evidence type="ECO:0000256" key="2">
    <source>
        <dbReference type="HAMAP-Rule" id="MF_00048"/>
    </source>
</evidence>
<protein>
    <recommendedName>
        <fullName evidence="2">UPF0102 protein SAMN02745207_00322</fullName>
    </recommendedName>
</protein>
<dbReference type="InterPro" id="IPR011335">
    <property type="entry name" value="Restrct_endonuc-II-like"/>
</dbReference>